<dbReference type="Proteomes" id="UP001597085">
    <property type="component" value="Unassembled WGS sequence"/>
</dbReference>
<protein>
    <submittedName>
        <fullName evidence="1">Uncharacterized protein</fullName>
    </submittedName>
</protein>
<proteinExistence type="predicted"/>
<dbReference type="AlphaFoldDB" id="A0ABD6CST5"/>
<organism evidence="1 2">
    <name type="scientific">Halobellus rarus</name>
    <dbReference type="NCBI Taxonomy" id="1126237"/>
    <lineage>
        <taxon>Archaea</taxon>
        <taxon>Methanobacteriati</taxon>
        <taxon>Methanobacteriota</taxon>
        <taxon>Stenosarchaea group</taxon>
        <taxon>Halobacteria</taxon>
        <taxon>Halobacteriales</taxon>
        <taxon>Haloferacaceae</taxon>
        <taxon>Halobellus</taxon>
    </lineage>
</organism>
<comment type="caution">
    <text evidence="1">The sequence shown here is derived from an EMBL/GenBank/DDBJ whole genome shotgun (WGS) entry which is preliminary data.</text>
</comment>
<name>A0ABD6CST5_9EURY</name>
<dbReference type="EMBL" id="JBHUDK010000016">
    <property type="protein sequence ID" value="MFD1600677.1"/>
    <property type="molecule type" value="Genomic_DNA"/>
</dbReference>
<accession>A0ABD6CST5</accession>
<evidence type="ECO:0000313" key="1">
    <source>
        <dbReference type="EMBL" id="MFD1600677.1"/>
    </source>
</evidence>
<gene>
    <name evidence="1" type="ORF">ACFSBX_17195</name>
</gene>
<reference evidence="1 2" key="1">
    <citation type="journal article" date="2019" name="Int. J. Syst. Evol. Microbiol.">
        <title>The Global Catalogue of Microorganisms (GCM) 10K type strain sequencing project: providing services to taxonomists for standard genome sequencing and annotation.</title>
        <authorList>
            <consortium name="The Broad Institute Genomics Platform"/>
            <consortium name="The Broad Institute Genome Sequencing Center for Infectious Disease"/>
            <person name="Wu L."/>
            <person name="Ma J."/>
        </authorList>
    </citation>
    <scope>NUCLEOTIDE SEQUENCE [LARGE SCALE GENOMIC DNA]</scope>
    <source>
        <strain evidence="1 2">CGMCC 1.12121</strain>
    </source>
</reference>
<dbReference type="RefSeq" id="WP_390278449.1">
    <property type="nucleotide sequence ID" value="NZ_JBHUDK010000016.1"/>
</dbReference>
<keyword evidence="2" id="KW-1185">Reference proteome</keyword>
<sequence>MPSVSELRRMIYESQSSDWKFIDAPPEYIYKPEPDLRLEEKDYGEDVRLHDENSFYEPWLDNFHHEHDVFQRRFWLYWGSSRIDYVDVLWIDEGRCELPLPIRTPSESPPEGPEDYEEIYISSFDAAIGRAMSGGDFDHYLNVGNIEIRDENEV</sequence>
<evidence type="ECO:0000313" key="2">
    <source>
        <dbReference type="Proteomes" id="UP001597085"/>
    </source>
</evidence>